<evidence type="ECO:0000313" key="2">
    <source>
        <dbReference type="EMBL" id="MFD1019697.1"/>
    </source>
</evidence>
<gene>
    <name evidence="2" type="ORF">ACFQ2J_10990</name>
</gene>
<keyword evidence="1" id="KW-1133">Transmembrane helix</keyword>
<feature type="transmembrane region" description="Helical" evidence="1">
    <location>
        <begin position="21"/>
        <end position="39"/>
    </location>
</feature>
<keyword evidence="3" id="KW-1185">Reference proteome</keyword>
<evidence type="ECO:0000313" key="3">
    <source>
        <dbReference type="Proteomes" id="UP001596990"/>
    </source>
</evidence>
<keyword evidence="1" id="KW-0812">Transmembrane</keyword>
<organism evidence="2 3">
    <name type="scientific">Thalassobacillus hwangdonensis</name>
    <dbReference type="NCBI Taxonomy" id="546108"/>
    <lineage>
        <taxon>Bacteria</taxon>
        <taxon>Bacillati</taxon>
        <taxon>Bacillota</taxon>
        <taxon>Bacilli</taxon>
        <taxon>Bacillales</taxon>
        <taxon>Bacillaceae</taxon>
        <taxon>Thalassobacillus</taxon>
    </lineage>
</organism>
<keyword evidence="1" id="KW-0472">Membrane</keyword>
<proteinExistence type="predicted"/>
<evidence type="ECO:0000256" key="1">
    <source>
        <dbReference type="SAM" id="Phobius"/>
    </source>
</evidence>
<protein>
    <submittedName>
        <fullName evidence="2">Uncharacterized protein</fullName>
    </submittedName>
</protein>
<dbReference type="Proteomes" id="UP001596990">
    <property type="component" value="Unassembled WGS sequence"/>
</dbReference>
<reference evidence="3" key="1">
    <citation type="journal article" date="2019" name="Int. J. Syst. Evol. Microbiol.">
        <title>The Global Catalogue of Microorganisms (GCM) 10K type strain sequencing project: providing services to taxonomists for standard genome sequencing and annotation.</title>
        <authorList>
            <consortium name="The Broad Institute Genomics Platform"/>
            <consortium name="The Broad Institute Genome Sequencing Center for Infectious Disease"/>
            <person name="Wu L."/>
            <person name="Ma J."/>
        </authorList>
    </citation>
    <scope>NUCLEOTIDE SEQUENCE [LARGE SCALE GENOMIC DNA]</scope>
    <source>
        <strain evidence="3">CCUG 56607</strain>
    </source>
</reference>
<dbReference type="RefSeq" id="WP_386060010.1">
    <property type="nucleotide sequence ID" value="NZ_JBHTKL010000005.1"/>
</dbReference>
<accession>A0ABW3L1N8</accession>
<feature type="transmembrane region" description="Helical" evidence="1">
    <location>
        <begin position="45"/>
        <end position="65"/>
    </location>
</feature>
<sequence length="75" mass="8604">MKIVGWSIEIERRKEIDVLKFLIFTYLILINGVMVLAVLDILSSTTAIVTMIIIAVSIILVIEYLNRKNKLQDIK</sequence>
<comment type="caution">
    <text evidence="2">The sequence shown here is derived from an EMBL/GenBank/DDBJ whole genome shotgun (WGS) entry which is preliminary data.</text>
</comment>
<dbReference type="EMBL" id="JBHTKL010000005">
    <property type="protein sequence ID" value="MFD1019697.1"/>
    <property type="molecule type" value="Genomic_DNA"/>
</dbReference>
<name>A0ABW3L1N8_9BACI</name>